<gene>
    <name evidence="2" type="ORF">EUB48_14020</name>
</gene>
<keyword evidence="3" id="KW-1185">Reference proteome</keyword>
<dbReference type="RefSeq" id="WP_142821292.1">
    <property type="nucleotide sequence ID" value="NZ_CP035503.1"/>
</dbReference>
<dbReference type="InterPro" id="IPR050188">
    <property type="entry name" value="RluA_PseudoU_synthase"/>
</dbReference>
<organism evidence="2 3">
    <name type="scientific">Rhodoferax sediminis</name>
    <dbReference type="NCBI Taxonomy" id="2509614"/>
    <lineage>
        <taxon>Bacteria</taxon>
        <taxon>Pseudomonadati</taxon>
        <taxon>Pseudomonadota</taxon>
        <taxon>Betaproteobacteria</taxon>
        <taxon>Burkholderiales</taxon>
        <taxon>Comamonadaceae</taxon>
        <taxon>Rhodoferax</taxon>
    </lineage>
</organism>
<dbReference type="SUPFAM" id="SSF55120">
    <property type="entry name" value="Pseudouridine synthase"/>
    <property type="match status" value="1"/>
</dbReference>
<dbReference type="PROSITE" id="PS01129">
    <property type="entry name" value="PSI_RLU"/>
    <property type="match status" value="1"/>
</dbReference>
<dbReference type="PANTHER" id="PTHR21600">
    <property type="entry name" value="MITOCHONDRIAL RNA PSEUDOURIDINE SYNTHASE"/>
    <property type="match status" value="1"/>
</dbReference>
<dbReference type="EMBL" id="CP035503">
    <property type="protein sequence ID" value="QDL39807.1"/>
    <property type="molecule type" value="Genomic_DNA"/>
</dbReference>
<evidence type="ECO:0000259" key="1">
    <source>
        <dbReference type="Pfam" id="PF00849"/>
    </source>
</evidence>
<dbReference type="Proteomes" id="UP000316798">
    <property type="component" value="Chromosome"/>
</dbReference>
<proteinExistence type="predicted"/>
<dbReference type="Gene3D" id="3.30.2350.10">
    <property type="entry name" value="Pseudouridine synthase"/>
    <property type="match status" value="1"/>
</dbReference>
<dbReference type="GO" id="GO:0009982">
    <property type="term" value="F:pseudouridine synthase activity"/>
    <property type="evidence" value="ECO:0007669"/>
    <property type="project" value="InterPro"/>
</dbReference>
<dbReference type="CDD" id="cd02869">
    <property type="entry name" value="PseudoU_synth_RluA_like"/>
    <property type="match status" value="1"/>
</dbReference>
<sequence>MLDKPAGLLAVPGRGADKQDALSTRVQRLYPDALVVHRLDMATSGLMLMARGPHAQRSLSKAFADREVCKRYEAVVDGRLPPPADAPDGWGVIDLPIIVDWPRRPLRMIDALQGKPSITRWRVMAHDAPANTTRLELAPITGRSHQLRVHLQALGHPIIGDTLYAGAPVQARASRLLLHACALTLAHPVTGETLAFESPAPF</sequence>
<dbReference type="AlphaFoldDB" id="A0A515DHF2"/>
<dbReference type="InterPro" id="IPR006145">
    <property type="entry name" value="PsdUridine_synth_RsuA/RluA"/>
</dbReference>
<dbReference type="GO" id="GO:0000455">
    <property type="term" value="P:enzyme-directed rRNA pseudouridine synthesis"/>
    <property type="evidence" value="ECO:0007669"/>
    <property type="project" value="TreeGrafter"/>
</dbReference>
<dbReference type="Pfam" id="PF00849">
    <property type="entry name" value="PseudoU_synth_2"/>
    <property type="match status" value="1"/>
</dbReference>
<feature type="domain" description="Pseudouridine synthase RsuA/RluA-like" evidence="1">
    <location>
        <begin position="2"/>
        <end position="153"/>
    </location>
</feature>
<dbReference type="GO" id="GO:0140098">
    <property type="term" value="F:catalytic activity, acting on RNA"/>
    <property type="evidence" value="ECO:0007669"/>
    <property type="project" value="UniProtKB-ARBA"/>
</dbReference>
<protein>
    <submittedName>
        <fullName evidence="2">RluA family pseudouridine synthase</fullName>
    </submittedName>
</protein>
<dbReference type="GO" id="GO:0003723">
    <property type="term" value="F:RNA binding"/>
    <property type="evidence" value="ECO:0007669"/>
    <property type="project" value="InterPro"/>
</dbReference>
<name>A0A515DHF2_9BURK</name>
<dbReference type="InterPro" id="IPR020103">
    <property type="entry name" value="PsdUridine_synth_cat_dom_sf"/>
</dbReference>
<dbReference type="OrthoDB" id="9785808at2"/>
<dbReference type="KEGG" id="rhf:EUB48_14020"/>
<reference evidence="2 3" key="1">
    <citation type="submission" date="2019-01" db="EMBL/GenBank/DDBJ databases">
        <title>Genomic insights into a novel species Rhodoferax sp.</title>
        <authorList>
            <person name="Jin L."/>
        </authorList>
    </citation>
    <scope>NUCLEOTIDE SEQUENCE [LARGE SCALE GENOMIC DNA]</scope>
    <source>
        <strain evidence="2 3">CHu59-6-5</strain>
    </source>
</reference>
<dbReference type="InterPro" id="IPR006224">
    <property type="entry name" value="PsdUridine_synth_RluA-like_CS"/>
</dbReference>
<dbReference type="PANTHER" id="PTHR21600:SF89">
    <property type="entry name" value="RIBOSOMAL LARGE SUBUNIT PSEUDOURIDINE SYNTHASE A"/>
    <property type="match status" value="1"/>
</dbReference>
<evidence type="ECO:0000313" key="3">
    <source>
        <dbReference type="Proteomes" id="UP000316798"/>
    </source>
</evidence>
<accession>A0A515DHF2</accession>
<evidence type="ECO:0000313" key="2">
    <source>
        <dbReference type="EMBL" id="QDL39807.1"/>
    </source>
</evidence>